<evidence type="ECO:0000256" key="1">
    <source>
        <dbReference type="ARBA" id="ARBA00004138"/>
    </source>
</evidence>
<organism evidence="10 11">
    <name type="scientific">Aquatica leii</name>
    <dbReference type="NCBI Taxonomy" id="1421715"/>
    <lineage>
        <taxon>Eukaryota</taxon>
        <taxon>Metazoa</taxon>
        <taxon>Ecdysozoa</taxon>
        <taxon>Arthropoda</taxon>
        <taxon>Hexapoda</taxon>
        <taxon>Insecta</taxon>
        <taxon>Pterygota</taxon>
        <taxon>Neoptera</taxon>
        <taxon>Endopterygota</taxon>
        <taxon>Coleoptera</taxon>
        <taxon>Polyphaga</taxon>
        <taxon>Elateriformia</taxon>
        <taxon>Elateroidea</taxon>
        <taxon>Lampyridae</taxon>
        <taxon>Luciolinae</taxon>
        <taxon>Aquatica</taxon>
    </lineage>
</organism>
<name>A0AAN7PM76_9COLE</name>
<protein>
    <recommendedName>
        <fullName evidence="6">Cilia- and flagella-associated protein 263</fullName>
    </recommendedName>
</protein>
<dbReference type="Pfam" id="PF13870">
    <property type="entry name" value="CCDC113_CCDC96_CC"/>
    <property type="match status" value="1"/>
</dbReference>
<comment type="caution">
    <text evidence="10">The sequence shown here is derived from an EMBL/GenBank/DDBJ whole genome shotgun (WGS) entry which is preliminary data.</text>
</comment>
<proteinExistence type="inferred from homology"/>
<evidence type="ECO:0000256" key="5">
    <source>
        <dbReference type="ARBA" id="ARBA00044506"/>
    </source>
</evidence>
<evidence type="ECO:0000256" key="8">
    <source>
        <dbReference type="SAM" id="MobiDB-lite"/>
    </source>
</evidence>
<dbReference type="InterPro" id="IPR025254">
    <property type="entry name" value="CCDC113/CCDC96_CC"/>
</dbReference>
<evidence type="ECO:0000256" key="2">
    <source>
        <dbReference type="ARBA" id="ARBA00022794"/>
    </source>
</evidence>
<feature type="coiled-coil region" evidence="7">
    <location>
        <begin position="311"/>
        <end position="391"/>
    </location>
</feature>
<keyword evidence="4" id="KW-0966">Cell projection</keyword>
<evidence type="ECO:0000256" key="6">
    <source>
        <dbReference type="ARBA" id="ARBA00044798"/>
    </source>
</evidence>
<evidence type="ECO:0000313" key="11">
    <source>
        <dbReference type="Proteomes" id="UP001353858"/>
    </source>
</evidence>
<dbReference type="EMBL" id="JARPUR010000001">
    <property type="protein sequence ID" value="KAK4886016.1"/>
    <property type="molecule type" value="Genomic_DNA"/>
</dbReference>
<comment type="subcellular location">
    <subcellularLocation>
        <location evidence="1">Cell projection</location>
        <location evidence="1">Cilium</location>
    </subcellularLocation>
</comment>
<dbReference type="PANTHER" id="PTHR15654">
    <property type="entry name" value="COILED-COIL DOMAIN-CONTAINING PROTEIN 113-RELATED"/>
    <property type="match status" value="1"/>
</dbReference>
<evidence type="ECO:0000256" key="7">
    <source>
        <dbReference type="SAM" id="Coils"/>
    </source>
</evidence>
<comment type="similarity">
    <text evidence="5">Belongs to the CFAP263 family.</text>
</comment>
<feature type="domain" description="CCDC113/CCDC96 coiled-coil" evidence="9">
    <location>
        <begin position="220"/>
        <end position="384"/>
    </location>
</feature>
<evidence type="ECO:0000313" key="10">
    <source>
        <dbReference type="EMBL" id="KAK4886016.1"/>
    </source>
</evidence>
<keyword evidence="2" id="KW-0970">Cilium biogenesis/degradation</keyword>
<dbReference type="GO" id="GO:0060271">
    <property type="term" value="P:cilium assembly"/>
    <property type="evidence" value="ECO:0007669"/>
    <property type="project" value="TreeGrafter"/>
</dbReference>
<accession>A0AAN7PM76</accession>
<dbReference type="GO" id="GO:0036064">
    <property type="term" value="C:ciliary basal body"/>
    <property type="evidence" value="ECO:0007669"/>
    <property type="project" value="TreeGrafter"/>
</dbReference>
<keyword evidence="3 7" id="KW-0175">Coiled coil</keyword>
<gene>
    <name evidence="10" type="ORF">RN001_002287</name>
</gene>
<dbReference type="AlphaFoldDB" id="A0AAN7PM76"/>
<feature type="compositionally biased region" description="Pro residues" evidence="8">
    <location>
        <begin position="13"/>
        <end position="22"/>
    </location>
</feature>
<evidence type="ECO:0000256" key="4">
    <source>
        <dbReference type="ARBA" id="ARBA00023273"/>
    </source>
</evidence>
<dbReference type="InterPro" id="IPR051885">
    <property type="entry name" value="CC_CF"/>
</dbReference>
<sequence length="428" mass="49332">MTEATNPQLEVTPPVPLTPTAPPDEISRYLDEFEDAELVKLVEDLATELRHLDVENQVFEHFLQKNEPSLLTGMIQILELAGKVQVHSQSHSTLMLTASDRRDTTDSLRATSSRKTDSVVRFTTTASTSDRGPRINLSQKMDLSMREMEEMQIALDEFIQKSHRAKSNLKAKLEELVVRESEVKDARSIFEQTIVTEGVDSLTGKIPAEKFLRYMDEWLRSAESTIGKMRLRTSTLKALFLKLCTQLVQKEELGETIDAADFDQLRIENKHLEDKIEQKTFHLLELKKMNGAANLVLTTNRKYLLKQVHAIKKMKNLIKLKEQKIIDLDKECEVVEKQVQKESEKYNKTFALTLNYTVPETLEYIKNKTKLDELKKQMKIWERKNSVQQFELKTCIRKMKNLTGIPTAQLSWFQFSEKDSSGSISSFE</sequence>
<dbReference type="Proteomes" id="UP001353858">
    <property type="component" value="Unassembled WGS sequence"/>
</dbReference>
<evidence type="ECO:0000256" key="3">
    <source>
        <dbReference type="ARBA" id="ARBA00023054"/>
    </source>
</evidence>
<keyword evidence="11" id="KW-1185">Reference proteome</keyword>
<dbReference type="PANTHER" id="PTHR15654:SF2">
    <property type="entry name" value="COILED-COIL DOMAIN-CONTAINING PROTEIN 113"/>
    <property type="match status" value="1"/>
</dbReference>
<evidence type="ECO:0000259" key="9">
    <source>
        <dbReference type="Pfam" id="PF13870"/>
    </source>
</evidence>
<feature type="region of interest" description="Disordered" evidence="8">
    <location>
        <begin position="1"/>
        <end position="23"/>
    </location>
</feature>
<dbReference type="GO" id="GO:0005930">
    <property type="term" value="C:axoneme"/>
    <property type="evidence" value="ECO:0007669"/>
    <property type="project" value="TreeGrafter"/>
</dbReference>
<reference evidence="11" key="1">
    <citation type="submission" date="2023-01" db="EMBL/GenBank/DDBJ databases">
        <title>Key to firefly adult light organ development and bioluminescence: homeobox transcription factors regulate luciferase expression and transportation to peroxisome.</title>
        <authorList>
            <person name="Fu X."/>
        </authorList>
    </citation>
    <scope>NUCLEOTIDE SEQUENCE [LARGE SCALE GENOMIC DNA]</scope>
</reference>